<protein>
    <submittedName>
        <fullName evidence="9">Granzyme A-like</fullName>
    </submittedName>
</protein>
<dbReference type="SUPFAM" id="SSF50494">
    <property type="entry name" value="Trypsin-like serine proteases"/>
    <property type="match status" value="1"/>
</dbReference>
<evidence type="ECO:0000259" key="7">
    <source>
        <dbReference type="PROSITE" id="PS50240"/>
    </source>
</evidence>
<evidence type="ECO:0000256" key="5">
    <source>
        <dbReference type="ARBA" id="ARBA00022801"/>
    </source>
</evidence>
<dbReference type="InterPro" id="IPR001314">
    <property type="entry name" value="Peptidase_S1A"/>
</dbReference>
<evidence type="ECO:0000256" key="3">
    <source>
        <dbReference type="ARBA" id="ARBA00022525"/>
    </source>
</evidence>
<feature type="domain" description="Peptidase S1" evidence="7">
    <location>
        <begin position="1"/>
        <end position="213"/>
    </location>
</feature>
<dbReference type="KEGG" id="pvt:110085404"/>
<evidence type="ECO:0000313" key="8">
    <source>
        <dbReference type="Proteomes" id="UP001652642"/>
    </source>
</evidence>
<reference evidence="9" key="2">
    <citation type="submission" date="2025-08" db="UniProtKB">
        <authorList>
            <consortium name="RefSeq"/>
        </authorList>
    </citation>
    <scope>IDENTIFICATION</scope>
</reference>
<evidence type="ECO:0000256" key="4">
    <source>
        <dbReference type="ARBA" id="ARBA00022670"/>
    </source>
</evidence>
<dbReference type="Proteomes" id="UP001652642">
    <property type="component" value="Chromosome 2"/>
</dbReference>
<dbReference type="GeneID" id="110085404"/>
<dbReference type="PRINTS" id="PR00722">
    <property type="entry name" value="CHYMOTRYPSIN"/>
</dbReference>
<dbReference type="SMART" id="SM00020">
    <property type="entry name" value="Tryp_SPc"/>
    <property type="match status" value="1"/>
</dbReference>
<dbReference type="GO" id="GO:0004252">
    <property type="term" value="F:serine-type endopeptidase activity"/>
    <property type="evidence" value="ECO:0007669"/>
    <property type="project" value="InterPro"/>
</dbReference>
<dbReference type="OrthoDB" id="6755574at2759"/>
<dbReference type="RefSeq" id="XP_020661227.2">
    <property type="nucleotide sequence ID" value="XM_020805568.2"/>
</dbReference>
<accession>A0A6J0UKK4</accession>
<dbReference type="PROSITE" id="PS50240">
    <property type="entry name" value="TRYPSIN_DOM"/>
    <property type="match status" value="1"/>
</dbReference>
<dbReference type="CDD" id="cd00190">
    <property type="entry name" value="Tryp_SPc"/>
    <property type="match status" value="1"/>
</dbReference>
<dbReference type="PANTHER" id="PTHR24264:SF65">
    <property type="entry name" value="SRCR DOMAIN-CONTAINING PROTEIN"/>
    <property type="match status" value="1"/>
</dbReference>
<evidence type="ECO:0000256" key="6">
    <source>
        <dbReference type="ARBA" id="ARBA00022825"/>
    </source>
</evidence>
<dbReference type="InterPro" id="IPR001254">
    <property type="entry name" value="Trypsin_dom"/>
</dbReference>
<dbReference type="Pfam" id="PF00089">
    <property type="entry name" value="Trypsin"/>
    <property type="match status" value="1"/>
</dbReference>
<dbReference type="GO" id="GO:0006508">
    <property type="term" value="P:proteolysis"/>
    <property type="evidence" value="ECO:0007669"/>
    <property type="project" value="InterPro"/>
</dbReference>
<dbReference type="InParanoid" id="A0A6J0UKK4"/>
<proteinExistence type="inferred from homology"/>
<comment type="similarity">
    <text evidence="2">Belongs to the peptidase S1 family. Snake venom subfamily.</text>
</comment>
<dbReference type="InterPro" id="IPR043504">
    <property type="entry name" value="Peptidase_S1_PA_chymotrypsin"/>
</dbReference>
<evidence type="ECO:0000256" key="1">
    <source>
        <dbReference type="ARBA" id="ARBA00004613"/>
    </source>
</evidence>
<name>A0A6J0UKK4_9SAUR</name>
<dbReference type="Gene3D" id="2.40.10.10">
    <property type="entry name" value="Trypsin-like serine proteases"/>
    <property type="match status" value="2"/>
</dbReference>
<reference evidence="8" key="1">
    <citation type="submission" date="2025-05" db="UniProtKB">
        <authorList>
            <consortium name="RefSeq"/>
        </authorList>
    </citation>
    <scope>NUCLEOTIDE SEQUENCE [LARGE SCALE GENOMIC DNA]</scope>
</reference>
<dbReference type="GO" id="GO:0005576">
    <property type="term" value="C:extracellular region"/>
    <property type="evidence" value="ECO:0007669"/>
    <property type="project" value="UniProtKB-ARBA"/>
</dbReference>
<organism evidence="8 9">
    <name type="scientific">Pogona vitticeps</name>
    <name type="common">central bearded dragon</name>
    <dbReference type="NCBI Taxonomy" id="103695"/>
    <lineage>
        <taxon>Eukaryota</taxon>
        <taxon>Metazoa</taxon>
        <taxon>Chordata</taxon>
        <taxon>Craniata</taxon>
        <taxon>Vertebrata</taxon>
        <taxon>Euteleostomi</taxon>
        <taxon>Lepidosauria</taxon>
        <taxon>Squamata</taxon>
        <taxon>Bifurcata</taxon>
        <taxon>Unidentata</taxon>
        <taxon>Episquamata</taxon>
        <taxon>Toxicofera</taxon>
        <taxon>Iguania</taxon>
        <taxon>Acrodonta</taxon>
        <taxon>Agamidae</taxon>
        <taxon>Amphibolurinae</taxon>
        <taxon>Pogona</taxon>
    </lineage>
</organism>
<comment type="subcellular location">
    <subcellularLocation>
        <location evidence="1">Secreted</location>
    </subcellularLocation>
</comment>
<keyword evidence="4" id="KW-0645">Protease</keyword>
<dbReference type="InterPro" id="IPR050127">
    <property type="entry name" value="Serine_Proteases_S1"/>
</dbReference>
<keyword evidence="8" id="KW-1185">Reference proteome</keyword>
<dbReference type="PANTHER" id="PTHR24264">
    <property type="entry name" value="TRYPSIN-RELATED"/>
    <property type="match status" value="1"/>
</dbReference>
<keyword evidence="3" id="KW-0964">Secreted</keyword>
<sequence length="219" mass="24895">MAALFRRRKFLCAGTLIKENWALTAAQCFPDEKAYIILGAKSRTKREKEKHITNITKIFSYPGFNRKTLENDIMLLQIQTRRRIKPSIKPIPLPKTSDDIKPGTHCIIAGWGTVHKNRGSDTLREDNVVIIDRRICNDKNHYNSHLVRINMVCAGEKKGGMDKCWGDSGGPLICNEEQKGIISFVKTCGDNRYPGVYTRLTKDHLSWIQGIITNNTNSH</sequence>
<evidence type="ECO:0000256" key="2">
    <source>
        <dbReference type="ARBA" id="ARBA00009228"/>
    </source>
</evidence>
<keyword evidence="5" id="KW-0378">Hydrolase</keyword>
<dbReference type="AlphaFoldDB" id="A0A6J0UKK4"/>
<keyword evidence="6" id="KW-0720">Serine protease</keyword>
<dbReference type="InterPro" id="IPR009003">
    <property type="entry name" value="Peptidase_S1_PA"/>
</dbReference>
<evidence type="ECO:0000313" key="9">
    <source>
        <dbReference type="RefSeq" id="XP_020661227.2"/>
    </source>
</evidence>
<gene>
    <name evidence="9" type="primary">LOC110085404</name>
</gene>